<dbReference type="Proteomes" id="UP000032611">
    <property type="component" value="Chromosome"/>
</dbReference>
<reference evidence="5 6" key="1">
    <citation type="journal article" date="2015" name="Genome Announc.">
        <title>Complete genome sequence of Martelella endophytica YC6887, which has antifungal activity associated with a halophyte.</title>
        <authorList>
            <person name="Khan A."/>
            <person name="Khan H."/>
            <person name="Chung E.J."/>
            <person name="Hossain M.T."/>
            <person name="Chung Y.R."/>
        </authorList>
    </citation>
    <scope>NUCLEOTIDE SEQUENCE [LARGE SCALE GENOMIC DNA]</scope>
    <source>
        <strain evidence="5">YC6887</strain>
    </source>
</reference>
<dbReference type="InterPro" id="IPR036388">
    <property type="entry name" value="WH-like_DNA-bd_sf"/>
</dbReference>
<dbReference type="KEGG" id="mey:TM49_11500"/>
<dbReference type="EMBL" id="CP010803">
    <property type="protein sequence ID" value="AJY46159.1"/>
    <property type="molecule type" value="Genomic_DNA"/>
</dbReference>
<dbReference type="STRING" id="1486262.TM49_11500"/>
<dbReference type="SUPFAM" id="SSF46785">
    <property type="entry name" value="Winged helix' DNA-binding domain"/>
    <property type="match status" value="1"/>
</dbReference>
<dbReference type="OrthoDB" id="7559832at2"/>
<sequence>MTDPAISSRFQFGAQFVQLARHWRQAINDELAAIGFSDATWTPLFYLWRFGDDVSQKELAGRAGLDTSSIVRLLDLLEADGQIVRVADTRDRRAKRIRLTDKGRTSVETIRRVLHAAEGELLSDLSEDEIRAVLAAFAKIDAKLKK</sequence>
<accession>A0A0D5LPK4</accession>
<evidence type="ECO:0000313" key="5">
    <source>
        <dbReference type="EMBL" id="AJY46159.1"/>
    </source>
</evidence>
<dbReference type="Gene3D" id="1.10.10.10">
    <property type="entry name" value="Winged helix-like DNA-binding domain superfamily/Winged helix DNA-binding domain"/>
    <property type="match status" value="1"/>
</dbReference>
<proteinExistence type="predicted"/>
<evidence type="ECO:0000256" key="2">
    <source>
        <dbReference type="ARBA" id="ARBA00023125"/>
    </source>
</evidence>
<dbReference type="RefSeq" id="WP_045681393.1">
    <property type="nucleotide sequence ID" value="NZ_CP010803.1"/>
</dbReference>
<gene>
    <name evidence="5" type="ORF">TM49_11500</name>
</gene>
<evidence type="ECO:0000256" key="3">
    <source>
        <dbReference type="ARBA" id="ARBA00023163"/>
    </source>
</evidence>
<keyword evidence="2" id="KW-0238">DNA-binding</keyword>
<evidence type="ECO:0000256" key="1">
    <source>
        <dbReference type="ARBA" id="ARBA00023015"/>
    </source>
</evidence>
<dbReference type="HOGENOM" id="CLU_083287_18_2_5"/>
<dbReference type="PANTHER" id="PTHR33164">
    <property type="entry name" value="TRANSCRIPTIONAL REGULATOR, MARR FAMILY"/>
    <property type="match status" value="1"/>
</dbReference>
<dbReference type="GO" id="GO:0003700">
    <property type="term" value="F:DNA-binding transcription factor activity"/>
    <property type="evidence" value="ECO:0007669"/>
    <property type="project" value="InterPro"/>
</dbReference>
<name>A0A0D5LPK4_MAREN</name>
<dbReference type="InterPro" id="IPR039422">
    <property type="entry name" value="MarR/SlyA-like"/>
</dbReference>
<dbReference type="InterPro" id="IPR036390">
    <property type="entry name" value="WH_DNA-bd_sf"/>
</dbReference>
<dbReference type="AlphaFoldDB" id="A0A0D5LPK4"/>
<evidence type="ECO:0000259" key="4">
    <source>
        <dbReference type="PROSITE" id="PS50995"/>
    </source>
</evidence>
<feature type="domain" description="HTH marR-type" evidence="4">
    <location>
        <begin position="9"/>
        <end position="142"/>
    </location>
</feature>
<dbReference type="InterPro" id="IPR000835">
    <property type="entry name" value="HTH_MarR-typ"/>
</dbReference>
<keyword evidence="6" id="KW-1185">Reference proteome</keyword>
<dbReference type="PROSITE" id="PS50995">
    <property type="entry name" value="HTH_MARR_2"/>
    <property type="match status" value="1"/>
</dbReference>
<dbReference type="PRINTS" id="PR00598">
    <property type="entry name" value="HTHMARR"/>
</dbReference>
<dbReference type="SMART" id="SM00347">
    <property type="entry name" value="HTH_MARR"/>
    <property type="match status" value="1"/>
</dbReference>
<keyword evidence="3" id="KW-0804">Transcription</keyword>
<dbReference type="PANTHER" id="PTHR33164:SF64">
    <property type="entry name" value="TRANSCRIPTIONAL REGULATOR SLYA"/>
    <property type="match status" value="1"/>
</dbReference>
<dbReference type="GO" id="GO:0003677">
    <property type="term" value="F:DNA binding"/>
    <property type="evidence" value="ECO:0007669"/>
    <property type="project" value="UniProtKB-KW"/>
</dbReference>
<dbReference type="Pfam" id="PF12802">
    <property type="entry name" value="MarR_2"/>
    <property type="match status" value="1"/>
</dbReference>
<dbReference type="PATRIC" id="fig|1486262.3.peg.2379"/>
<protein>
    <recommendedName>
        <fullName evidence="4">HTH marR-type domain-containing protein</fullName>
    </recommendedName>
</protein>
<dbReference type="GO" id="GO:0006950">
    <property type="term" value="P:response to stress"/>
    <property type="evidence" value="ECO:0007669"/>
    <property type="project" value="TreeGrafter"/>
</dbReference>
<keyword evidence="1" id="KW-0805">Transcription regulation</keyword>
<evidence type="ECO:0000313" key="6">
    <source>
        <dbReference type="Proteomes" id="UP000032611"/>
    </source>
</evidence>
<organism evidence="5 6">
    <name type="scientific">Martelella endophytica</name>
    <dbReference type="NCBI Taxonomy" id="1486262"/>
    <lineage>
        <taxon>Bacteria</taxon>
        <taxon>Pseudomonadati</taxon>
        <taxon>Pseudomonadota</taxon>
        <taxon>Alphaproteobacteria</taxon>
        <taxon>Hyphomicrobiales</taxon>
        <taxon>Aurantimonadaceae</taxon>
        <taxon>Martelella</taxon>
    </lineage>
</organism>